<protein>
    <submittedName>
        <fullName evidence="2">Uncharacterized protein</fullName>
    </submittedName>
</protein>
<keyword evidence="3" id="KW-1185">Reference proteome</keyword>
<proteinExistence type="predicted"/>
<organism evidence="2 3">
    <name type="scientific">Stylonychia lemnae</name>
    <name type="common">Ciliate</name>
    <dbReference type="NCBI Taxonomy" id="5949"/>
    <lineage>
        <taxon>Eukaryota</taxon>
        <taxon>Sar</taxon>
        <taxon>Alveolata</taxon>
        <taxon>Ciliophora</taxon>
        <taxon>Intramacronucleata</taxon>
        <taxon>Spirotrichea</taxon>
        <taxon>Stichotrichia</taxon>
        <taxon>Sporadotrichida</taxon>
        <taxon>Oxytrichidae</taxon>
        <taxon>Stylonychinae</taxon>
        <taxon>Stylonychia</taxon>
    </lineage>
</organism>
<name>A0A078AY91_STYLE</name>
<dbReference type="InParanoid" id="A0A078AY91"/>
<dbReference type="AlphaFoldDB" id="A0A078AY91"/>
<sequence>MQTGKRNSISQINAQIRTSVNAEAISEGFQRPQNLAQVIRGRSRRSKSSALYFSGGSSSDIETKDVLIVLGVLIGVFAGVVIFALIVKCATGKDFKWRKNHS</sequence>
<gene>
    <name evidence="2" type="primary">Contig16273.g17342</name>
    <name evidence="2" type="ORF">STYLEM_16473</name>
</gene>
<dbReference type="EMBL" id="CCKQ01015552">
    <property type="protein sequence ID" value="CDW87370.1"/>
    <property type="molecule type" value="Genomic_DNA"/>
</dbReference>
<reference evidence="2 3" key="1">
    <citation type="submission" date="2014-06" db="EMBL/GenBank/DDBJ databases">
        <authorList>
            <person name="Swart Estienne"/>
        </authorList>
    </citation>
    <scope>NUCLEOTIDE SEQUENCE [LARGE SCALE GENOMIC DNA]</scope>
    <source>
        <strain evidence="2 3">130c</strain>
    </source>
</reference>
<evidence type="ECO:0000256" key="1">
    <source>
        <dbReference type="SAM" id="Phobius"/>
    </source>
</evidence>
<evidence type="ECO:0000313" key="2">
    <source>
        <dbReference type="EMBL" id="CDW87370.1"/>
    </source>
</evidence>
<keyword evidence="1" id="KW-0472">Membrane</keyword>
<feature type="transmembrane region" description="Helical" evidence="1">
    <location>
        <begin position="66"/>
        <end position="87"/>
    </location>
</feature>
<keyword evidence="1" id="KW-1133">Transmembrane helix</keyword>
<evidence type="ECO:0000313" key="3">
    <source>
        <dbReference type="Proteomes" id="UP000039865"/>
    </source>
</evidence>
<dbReference type="Proteomes" id="UP000039865">
    <property type="component" value="Unassembled WGS sequence"/>
</dbReference>
<accession>A0A078AY91</accession>
<keyword evidence="1" id="KW-0812">Transmembrane</keyword>